<sequence length="57" mass="6270">MIGTTTESGGLYYFTTDSNSPTSLPDPITGPAPESRWLSVGFYSTIHDIDICHYWLG</sequence>
<feature type="non-terminal residue" evidence="1">
    <location>
        <position position="57"/>
    </location>
</feature>
<protein>
    <submittedName>
        <fullName evidence="1">Uncharacterized protein</fullName>
    </submittedName>
</protein>
<name>A0AAV0ISB7_9ROSI</name>
<organism evidence="1 2">
    <name type="scientific">Linum tenue</name>
    <dbReference type="NCBI Taxonomy" id="586396"/>
    <lineage>
        <taxon>Eukaryota</taxon>
        <taxon>Viridiplantae</taxon>
        <taxon>Streptophyta</taxon>
        <taxon>Embryophyta</taxon>
        <taxon>Tracheophyta</taxon>
        <taxon>Spermatophyta</taxon>
        <taxon>Magnoliopsida</taxon>
        <taxon>eudicotyledons</taxon>
        <taxon>Gunneridae</taxon>
        <taxon>Pentapetalae</taxon>
        <taxon>rosids</taxon>
        <taxon>fabids</taxon>
        <taxon>Malpighiales</taxon>
        <taxon>Linaceae</taxon>
        <taxon>Linum</taxon>
    </lineage>
</organism>
<dbReference type="Proteomes" id="UP001154282">
    <property type="component" value="Unassembled WGS sequence"/>
</dbReference>
<dbReference type="AlphaFoldDB" id="A0AAV0ISB7"/>
<keyword evidence="2" id="KW-1185">Reference proteome</keyword>
<gene>
    <name evidence="1" type="ORF">LITE_LOCUS10785</name>
</gene>
<evidence type="ECO:0000313" key="1">
    <source>
        <dbReference type="EMBL" id="CAI0400503.1"/>
    </source>
</evidence>
<proteinExistence type="predicted"/>
<comment type="caution">
    <text evidence="1">The sequence shown here is derived from an EMBL/GenBank/DDBJ whole genome shotgun (WGS) entry which is preliminary data.</text>
</comment>
<accession>A0AAV0ISB7</accession>
<dbReference type="EMBL" id="CAMGYJ010000004">
    <property type="protein sequence ID" value="CAI0400503.1"/>
    <property type="molecule type" value="Genomic_DNA"/>
</dbReference>
<reference evidence="1" key="1">
    <citation type="submission" date="2022-08" db="EMBL/GenBank/DDBJ databases">
        <authorList>
            <person name="Gutierrez-Valencia J."/>
        </authorList>
    </citation>
    <scope>NUCLEOTIDE SEQUENCE</scope>
</reference>
<evidence type="ECO:0000313" key="2">
    <source>
        <dbReference type="Proteomes" id="UP001154282"/>
    </source>
</evidence>